<reference evidence="3" key="1">
    <citation type="submission" date="2016-10" db="EMBL/GenBank/DDBJ databases">
        <authorList>
            <person name="Varghese N."/>
            <person name="Submissions S."/>
        </authorList>
    </citation>
    <scope>NUCLEOTIDE SEQUENCE [LARGE SCALE GENOMIC DNA]</scope>
    <source>
        <strain evidence="3">NLAE-zl-G277</strain>
    </source>
</reference>
<sequence length="138" mass="16377">MEHVKMTKKLLDNYKKLKREIPILEMELEEMRTTDSGLGSSTILDYRTGYGRPQRIVGFDWPLYECRQRILEQKKDQVQAVEKWIQNIDDGQARCIFKMFYVDGMSWPKIALKTGYAGSPDYPRLYVRDKYLKKCKIV</sequence>
<dbReference type="RefSeq" id="WP_092364155.1">
    <property type="nucleotide sequence ID" value="NZ_CABJCG010000008.1"/>
</dbReference>
<dbReference type="STRING" id="460384.SAMN05216313_11223"/>
<dbReference type="EMBL" id="FOIM01000012">
    <property type="protein sequence ID" value="SET71045.1"/>
    <property type="molecule type" value="Genomic_DNA"/>
</dbReference>
<proteinExistence type="predicted"/>
<gene>
    <name evidence="2" type="ORF">SAMN05216313_11223</name>
</gene>
<protein>
    <submittedName>
        <fullName evidence="2">Uncharacterized protein</fullName>
    </submittedName>
</protein>
<keyword evidence="1" id="KW-0175">Coiled coil</keyword>
<evidence type="ECO:0000313" key="2">
    <source>
        <dbReference type="EMBL" id="SET71045.1"/>
    </source>
</evidence>
<name>A0A1I0GJB9_9FIRM</name>
<evidence type="ECO:0000256" key="1">
    <source>
        <dbReference type="SAM" id="Coils"/>
    </source>
</evidence>
<evidence type="ECO:0000313" key="3">
    <source>
        <dbReference type="Proteomes" id="UP000198508"/>
    </source>
</evidence>
<dbReference type="AlphaFoldDB" id="A0A1I0GJB9"/>
<dbReference type="Proteomes" id="UP000198508">
    <property type="component" value="Unassembled WGS sequence"/>
</dbReference>
<keyword evidence="3" id="KW-1185">Reference proteome</keyword>
<accession>A0A1I0GJB9</accession>
<organism evidence="2 3">
    <name type="scientific">Enterocloster lavalensis</name>
    <dbReference type="NCBI Taxonomy" id="460384"/>
    <lineage>
        <taxon>Bacteria</taxon>
        <taxon>Bacillati</taxon>
        <taxon>Bacillota</taxon>
        <taxon>Clostridia</taxon>
        <taxon>Lachnospirales</taxon>
        <taxon>Lachnospiraceae</taxon>
        <taxon>Enterocloster</taxon>
    </lineage>
</organism>
<feature type="coiled-coil region" evidence="1">
    <location>
        <begin position="7"/>
        <end position="34"/>
    </location>
</feature>